<evidence type="ECO:0000313" key="3">
    <source>
        <dbReference type="Proteomes" id="UP000243515"/>
    </source>
</evidence>
<dbReference type="AlphaFoldDB" id="A0A232M2P2"/>
<dbReference type="PANTHER" id="PTHR28096:SF1">
    <property type="entry name" value="PROTEIN FAF1"/>
    <property type="match status" value="1"/>
</dbReference>
<feature type="compositionally biased region" description="Basic and acidic residues" evidence="1">
    <location>
        <begin position="217"/>
        <end position="229"/>
    </location>
</feature>
<gene>
    <name evidence="2" type="ORF">Egran_01883</name>
</gene>
<feature type="region of interest" description="Disordered" evidence="1">
    <location>
        <begin position="53"/>
        <end position="151"/>
    </location>
</feature>
<organism evidence="2 3">
    <name type="scientific">Elaphomyces granulatus</name>
    <dbReference type="NCBI Taxonomy" id="519963"/>
    <lineage>
        <taxon>Eukaryota</taxon>
        <taxon>Fungi</taxon>
        <taxon>Dikarya</taxon>
        <taxon>Ascomycota</taxon>
        <taxon>Pezizomycotina</taxon>
        <taxon>Eurotiomycetes</taxon>
        <taxon>Eurotiomycetidae</taxon>
        <taxon>Eurotiales</taxon>
        <taxon>Elaphomycetaceae</taxon>
        <taxon>Elaphomyces</taxon>
    </lineage>
</organism>
<dbReference type="GO" id="GO:0005730">
    <property type="term" value="C:nucleolus"/>
    <property type="evidence" value="ECO:0007669"/>
    <property type="project" value="TreeGrafter"/>
</dbReference>
<name>A0A232M2P2_9EURO</name>
<dbReference type="OrthoDB" id="5556956at2759"/>
<evidence type="ECO:0008006" key="4">
    <source>
        <dbReference type="Google" id="ProtNLM"/>
    </source>
</evidence>
<dbReference type="PANTHER" id="PTHR28096">
    <property type="entry name" value="PROTEIN FAF1"/>
    <property type="match status" value="1"/>
</dbReference>
<dbReference type="GO" id="GO:0000462">
    <property type="term" value="P:maturation of SSU-rRNA from tricistronic rRNA transcript (SSU-rRNA, 5.8S rRNA, LSU-rRNA)"/>
    <property type="evidence" value="ECO:0007669"/>
    <property type="project" value="TreeGrafter"/>
</dbReference>
<keyword evidence="3" id="KW-1185">Reference proteome</keyword>
<feature type="compositionally biased region" description="Low complexity" evidence="1">
    <location>
        <begin position="123"/>
        <end position="133"/>
    </location>
</feature>
<feature type="compositionally biased region" description="Basic and acidic residues" evidence="1">
    <location>
        <begin position="237"/>
        <end position="251"/>
    </location>
</feature>
<evidence type="ECO:0000313" key="2">
    <source>
        <dbReference type="EMBL" id="OXV10357.1"/>
    </source>
</evidence>
<feature type="compositionally biased region" description="Basic residues" evidence="1">
    <location>
        <begin position="278"/>
        <end position="290"/>
    </location>
</feature>
<proteinExistence type="predicted"/>
<comment type="caution">
    <text evidence="2">The sequence shown here is derived from an EMBL/GenBank/DDBJ whole genome shotgun (WGS) entry which is preliminary data.</text>
</comment>
<reference evidence="2 3" key="1">
    <citation type="journal article" date="2015" name="Environ. Microbiol.">
        <title>Metagenome sequence of Elaphomyces granulatus from sporocarp tissue reveals Ascomycota ectomycorrhizal fingerprints of genome expansion and a Proteobacteria-rich microbiome.</title>
        <authorList>
            <person name="Quandt C.A."/>
            <person name="Kohler A."/>
            <person name="Hesse C.N."/>
            <person name="Sharpton T.J."/>
            <person name="Martin F."/>
            <person name="Spatafora J.W."/>
        </authorList>
    </citation>
    <scope>NUCLEOTIDE SEQUENCE [LARGE SCALE GENOMIC DNA]</scope>
    <source>
        <strain evidence="2 3">OSC145934</strain>
    </source>
</reference>
<accession>A0A232M2P2</accession>
<feature type="region of interest" description="Disordered" evidence="1">
    <location>
        <begin position="204"/>
        <end position="290"/>
    </location>
</feature>
<protein>
    <recommendedName>
        <fullName evidence="4">Protein FAF1</fullName>
    </recommendedName>
</protein>
<dbReference type="InterPro" id="IPR027973">
    <property type="entry name" value="FSAF1-like"/>
</dbReference>
<evidence type="ECO:0000256" key="1">
    <source>
        <dbReference type="SAM" id="MobiDB-lite"/>
    </source>
</evidence>
<dbReference type="Proteomes" id="UP000243515">
    <property type="component" value="Unassembled WGS sequence"/>
</dbReference>
<dbReference type="EMBL" id="NPHW01002969">
    <property type="protein sequence ID" value="OXV10357.1"/>
    <property type="molecule type" value="Genomic_DNA"/>
</dbReference>
<dbReference type="InterPro" id="IPR053030">
    <property type="entry name" value="Ribosomal_biogenesis_FAF1-like"/>
</dbReference>
<feature type="compositionally biased region" description="Basic and acidic residues" evidence="1">
    <location>
        <begin position="75"/>
        <end position="96"/>
    </location>
</feature>
<dbReference type="Pfam" id="PF15375">
    <property type="entry name" value="FSAF1"/>
    <property type="match status" value="1"/>
</dbReference>
<sequence>MSGKRGKEVAVVSRSAEIETHIENYAANRASDAFRQFFETQFKPLKLLSETVAQPAASTANENEDEDSGSEWDGFPDREEEKEIPQVEVEVIEHNKTAPNTPDDGPDKVARKAFMTAKPPPSVSEASSARNSSTPAKKKEADDEAAADAENLKNDLALQRLLKESHLLDSATDLTPSGKNRHKAMDLRLLSLGAKASLFEQQKMPMSHRKGINAKASKKEETRRREAKENGIILERPTFKAKSDPKRRERGVGNPSIGKFTGSTLKLSHRDLINMKGGSRRLTAKGKARR</sequence>